<evidence type="ECO:0000313" key="1">
    <source>
        <dbReference type="EMBL" id="ABF87401.1"/>
    </source>
</evidence>
<dbReference type="InterPro" id="IPR012347">
    <property type="entry name" value="Ferritin-like"/>
</dbReference>
<accession>Q1DDK4</accession>
<dbReference type="InterPro" id="IPR009078">
    <property type="entry name" value="Ferritin-like_SF"/>
</dbReference>
<dbReference type="eggNOG" id="COG2941">
    <property type="taxonomic scope" value="Bacteria"/>
</dbReference>
<dbReference type="EnsemblBacteria" id="ABF87401">
    <property type="protein sequence ID" value="ABF87401"/>
    <property type="gene ID" value="MXAN_1008"/>
</dbReference>
<dbReference type="Proteomes" id="UP000002402">
    <property type="component" value="Chromosome"/>
</dbReference>
<dbReference type="Gene3D" id="1.20.1260.10">
    <property type="match status" value="1"/>
</dbReference>
<proteinExistence type="predicted"/>
<organism evidence="1 2">
    <name type="scientific">Myxococcus xanthus (strain DK1622)</name>
    <dbReference type="NCBI Taxonomy" id="246197"/>
    <lineage>
        <taxon>Bacteria</taxon>
        <taxon>Pseudomonadati</taxon>
        <taxon>Myxococcota</taxon>
        <taxon>Myxococcia</taxon>
        <taxon>Myxococcales</taxon>
        <taxon>Cystobacterineae</taxon>
        <taxon>Myxococcaceae</taxon>
        <taxon>Myxococcus</taxon>
    </lineage>
</organism>
<keyword evidence="2" id="KW-1185">Reference proteome</keyword>
<evidence type="ECO:0000313" key="2">
    <source>
        <dbReference type="Proteomes" id="UP000002402"/>
    </source>
</evidence>
<sequence>MREQPSHIARAPSAQEFDMADKSEVARLRSLAQLDADAVGAYDAALARIPEQLVRERLNGFRIDHVRHVQDLNALIHEAGGTPLELRLDLKGTAMVGLTAMSSMMGTEAALVAMLGNEEFSNRAYDVALRFDWRPEVRELIEKHREDERRHVMWIRDAVRTRPWERARAIAEEGSEAPA</sequence>
<reference evidence="1 2" key="1">
    <citation type="journal article" date="2006" name="Proc. Natl. Acad. Sci. U.S.A.">
        <title>Evolution of sensory complexity recorded in a myxobacterial genome.</title>
        <authorList>
            <person name="Goldman B.S."/>
            <person name="Nierman W.C."/>
            <person name="Kaiser D."/>
            <person name="Slater S.C."/>
            <person name="Durkin A.S."/>
            <person name="Eisen J.A."/>
            <person name="Ronning C.M."/>
            <person name="Barbazuk W.B."/>
            <person name="Blanchard M."/>
            <person name="Field C."/>
            <person name="Halling C."/>
            <person name="Hinkle G."/>
            <person name="Iartchuk O."/>
            <person name="Kim H.S."/>
            <person name="Mackenzie C."/>
            <person name="Madupu R."/>
            <person name="Miller N."/>
            <person name="Shvartsbeyn A."/>
            <person name="Sullivan S.A."/>
            <person name="Vaudin M."/>
            <person name="Wiegand R."/>
            <person name="Kaplan H.B."/>
        </authorList>
    </citation>
    <scope>NUCLEOTIDE SEQUENCE [LARGE SCALE GENOMIC DNA]</scope>
    <source>
        <strain evidence="2">DK1622</strain>
    </source>
</reference>
<dbReference type="HOGENOM" id="CLU_128722_0_0_7"/>
<dbReference type="AlphaFoldDB" id="Q1DDK4"/>
<dbReference type="KEGG" id="mxa:MXAN_1008"/>
<name>Q1DDK4_MYXXD</name>
<dbReference type="STRING" id="246197.MXAN_1008"/>
<evidence type="ECO:0008006" key="3">
    <source>
        <dbReference type="Google" id="ProtNLM"/>
    </source>
</evidence>
<dbReference type="CDD" id="cd00657">
    <property type="entry name" value="Ferritin_like"/>
    <property type="match status" value="1"/>
</dbReference>
<dbReference type="EMBL" id="CP000113">
    <property type="protein sequence ID" value="ABF87401.1"/>
    <property type="molecule type" value="Genomic_DNA"/>
</dbReference>
<gene>
    <name evidence="1" type="ordered locus">MXAN_1008</name>
</gene>
<dbReference type="SUPFAM" id="SSF47240">
    <property type="entry name" value="Ferritin-like"/>
    <property type="match status" value="1"/>
</dbReference>
<protein>
    <recommendedName>
        <fullName evidence="3">Ferritin</fullName>
    </recommendedName>
</protein>